<comment type="caution">
    <text evidence="1">The sequence shown here is derived from an EMBL/GenBank/DDBJ whole genome shotgun (WGS) entry which is preliminary data.</text>
</comment>
<accession>A0A8I1W418</accession>
<dbReference type="GO" id="GO:0008168">
    <property type="term" value="F:methyltransferase activity"/>
    <property type="evidence" value="ECO:0007669"/>
    <property type="project" value="UniProtKB-KW"/>
</dbReference>
<keyword evidence="1" id="KW-0489">Methyltransferase</keyword>
<dbReference type="EMBL" id="JAFNAA010000002">
    <property type="protein sequence ID" value="MBO1107118.1"/>
    <property type="molecule type" value="Genomic_DNA"/>
</dbReference>
<proteinExistence type="predicted"/>
<dbReference type="RefSeq" id="WP_207541576.1">
    <property type="nucleotide sequence ID" value="NZ_JAFNAA010000002.1"/>
</dbReference>
<evidence type="ECO:0000313" key="2">
    <source>
        <dbReference type="Proteomes" id="UP000664658"/>
    </source>
</evidence>
<sequence>MKTCCVCEASAGIPFQQIDGRHYWRCQHCQATWLDSQHHLCAQAELAEYQLHENNLHDSGYRDFLTRISEPLQNRLQPGAEGLDFGCGPGPLLAQMLEEAGFRMHKYDPYFHPEQATLAREYDFVTCTEVAEHFYAPGQEFALLRSLVRPGGWLALMTCFQTDDSRFANWSYRRDPTHVVFYKAETFMTLAQMWGWQCEIPRKDVVLLQKPRPESPS</sequence>
<dbReference type="SUPFAM" id="SSF53335">
    <property type="entry name" value="S-adenosyl-L-methionine-dependent methyltransferases"/>
    <property type="match status" value="1"/>
</dbReference>
<reference evidence="1" key="1">
    <citation type="submission" date="2021-03" db="EMBL/GenBank/DDBJ databases">
        <title>Plesiomonas shigelloides zfcc0051, isolated from zebrafish feces.</title>
        <authorList>
            <person name="Vanderhoek Z."/>
            <person name="Gaulke C."/>
        </authorList>
    </citation>
    <scope>NUCLEOTIDE SEQUENCE</scope>
    <source>
        <strain evidence="1">Zfcc0051</strain>
    </source>
</reference>
<dbReference type="Proteomes" id="UP000664658">
    <property type="component" value="Unassembled WGS sequence"/>
</dbReference>
<gene>
    <name evidence="1" type="ORF">J2R62_02580</name>
</gene>
<dbReference type="GO" id="GO:0032259">
    <property type="term" value="P:methylation"/>
    <property type="evidence" value="ECO:0007669"/>
    <property type="project" value="UniProtKB-KW"/>
</dbReference>
<name>A0A8I1W418_PLESH</name>
<dbReference type="Gene3D" id="3.40.50.150">
    <property type="entry name" value="Vaccinia Virus protein VP39"/>
    <property type="match status" value="2"/>
</dbReference>
<organism evidence="1 2">
    <name type="scientific">Plesiomonas shigelloides</name>
    <name type="common">Aeromonas shigelloides</name>
    <dbReference type="NCBI Taxonomy" id="703"/>
    <lineage>
        <taxon>Bacteria</taxon>
        <taxon>Pseudomonadati</taxon>
        <taxon>Pseudomonadota</taxon>
        <taxon>Gammaproteobacteria</taxon>
        <taxon>Enterobacterales</taxon>
        <taxon>Enterobacteriaceae</taxon>
        <taxon>Plesiomonas</taxon>
    </lineage>
</organism>
<keyword evidence="1" id="KW-0808">Transferase</keyword>
<protein>
    <submittedName>
        <fullName evidence="1">Class I SAM-dependent methyltransferase</fullName>
    </submittedName>
</protein>
<dbReference type="Pfam" id="PF13489">
    <property type="entry name" value="Methyltransf_23"/>
    <property type="match status" value="1"/>
</dbReference>
<evidence type="ECO:0000313" key="1">
    <source>
        <dbReference type="EMBL" id="MBO1107118.1"/>
    </source>
</evidence>
<dbReference type="InterPro" id="IPR029063">
    <property type="entry name" value="SAM-dependent_MTases_sf"/>
</dbReference>
<dbReference type="AlphaFoldDB" id="A0A8I1W418"/>